<protein>
    <submittedName>
        <fullName evidence="2">Uncharacterized protein</fullName>
    </submittedName>
</protein>
<sequence>MPRKAEEESITELWATTTTPRGAAWATAVGGKIHKTDPNRPAPVAAAPETGAAATARLSM</sequence>
<evidence type="ECO:0000313" key="3">
    <source>
        <dbReference type="Proteomes" id="UP001501251"/>
    </source>
</evidence>
<evidence type="ECO:0000313" key="2">
    <source>
        <dbReference type="EMBL" id="GAA4188927.1"/>
    </source>
</evidence>
<accession>A0ABP8ASI3</accession>
<feature type="region of interest" description="Disordered" evidence="1">
    <location>
        <begin position="32"/>
        <end position="60"/>
    </location>
</feature>
<keyword evidence="3" id="KW-1185">Reference proteome</keyword>
<reference evidence="3" key="1">
    <citation type="journal article" date="2019" name="Int. J. Syst. Evol. Microbiol.">
        <title>The Global Catalogue of Microorganisms (GCM) 10K type strain sequencing project: providing services to taxonomists for standard genome sequencing and annotation.</title>
        <authorList>
            <consortium name="The Broad Institute Genomics Platform"/>
            <consortium name="The Broad Institute Genome Sequencing Center for Infectious Disease"/>
            <person name="Wu L."/>
            <person name="Ma J."/>
        </authorList>
    </citation>
    <scope>NUCLEOTIDE SEQUENCE [LARGE SCALE GENOMIC DNA]</scope>
    <source>
        <strain evidence="3">JCM 17388</strain>
    </source>
</reference>
<dbReference type="EMBL" id="BAABAQ010000003">
    <property type="protein sequence ID" value="GAA4188927.1"/>
    <property type="molecule type" value="Genomic_DNA"/>
</dbReference>
<proteinExistence type="predicted"/>
<feature type="compositionally biased region" description="Low complexity" evidence="1">
    <location>
        <begin position="42"/>
        <end position="60"/>
    </location>
</feature>
<organism evidence="2 3">
    <name type="scientific">Streptosporangium oxazolinicum</name>
    <dbReference type="NCBI Taxonomy" id="909287"/>
    <lineage>
        <taxon>Bacteria</taxon>
        <taxon>Bacillati</taxon>
        <taxon>Actinomycetota</taxon>
        <taxon>Actinomycetes</taxon>
        <taxon>Streptosporangiales</taxon>
        <taxon>Streptosporangiaceae</taxon>
        <taxon>Streptosporangium</taxon>
    </lineage>
</organism>
<gene>
    <name evidence="2" type="ORF">GCM10022252_24980</name>
</gene>
<name>A0ABP8ASI3_9ACTN</name>
<comment type="caution">
    <text evidence="2">The sequence shown here is derived from an EMBL/GenBank/DDBJ whole genome shotgun (WGS) entry which is preliminary data.</text>
</comment>
<dbReference type="Proteomes" id="UP001501251">
    <property type="component" value="Unassembled WGS sequence"/>
</dbReference>
<evidence type="ECO:0000256" key="1">
    <source>
        <dbReference type="SAM" id="MobiDB-lite"/>
    </source>
</evidence>